<protein>
    <recommendedName>
        <fullName evidence="2">BTB domain-containing protein</fullName>
    </recommendedName>
</protein>
<feature type="region of interest" description="Disordered" evidence="1">
    <location>
        <begin position="500"/>
        <end position="536"/>
    </location>
</feature>
<dbReference type="InterPro" id="IPR000210">
    <property type="entry name" value="BTB/POZ_dom"/>
</dbReference>
<feature type="domain" description="BTB" evidence="2">
    <location>
        <begin position="110"/>
        <end position="175"/>
    </location>
</feature>
<dbReference type="AlphaFoldDB" id="A0A1X2I4I5"/>
<dbReference type="EMBL" id="MCGE01000029">
    <property type="protein sequence ID" value="ORZ09000.1"/>
    <property type="molecule type" value="Genomic_DNA"/>
</dbReference>
<feature type="compositionally biased region" description="Low complexity" evidence="1">
    <location>
        <begin position="696"/>
        <end position="716"/>
    </location>
</feature>
<feature type="compositionally biased region" description="Polar residues" evidence="1">
    <location>
        <begin position="616"/>
        <end position="630"/>
    </location>
</feature>
<evidence type="ECO:0000256" key="1">
    <source>
        <dbReference type="SAM" id="MobiDB-lite"/>
    </source>
</evidence>
<sequence>MAHSQTYTQQYHSNMDRLYQHSIQTGNQRHSPKVTDHSWNQFNGTTGRHTTSSATSLSQHVVSSTAINNKNNSSPTVYPPFLSPSYDVQQHSMNLSQHIYQRGLLESIGSDVIVKIPAWQGEYHLHRLILDQNPYFQTLFQGGFLETSTSEITLHFEKHSYITADSFQFVLTQLYGKVGDPDINLTNVQPILATCSFFQLDSMCELCVEFILQSLSEYTVVDYLLFADSHLVFGSDKVCDAIFTFLCREAYGMDPKRLVGIPAAWFKKITHSDSFWVPSEYHRYQFIENVIQQKYSLWFQQKQHSINNNVALQSQNPHSMDFLDYSYQDDDILLTNEDDYQHLQNTSESESELSTTSSSAESSTETNKRNHSASLRRHNELTDSLKAFDDILSHSIHYIHMTFEQLNAIRQDINPFNNRPMVSDSIIKDALWNQIQIRAKIESAMEDKKVLDMTTADPSSLSSTTNNSYAIPTNDITTYTGESALLHVTTPTSMLSYRNHLLHHSPPSTSPSTSTSPSSQEHHRKSTSSSPVSISTTPETLQYAQHPPFRFSVEFKDVANLKRNVRVYSKTVFYAGSNWNMYIQKTKSQRKGKGVLQLGVYLHRQSIPSENDHSSSQKNPATSQNCHSGNNLADQSSSFSQYVDNRLVTKTWFKIFCPSRGPKHTLTLFQSSPDDFSVLQSWGWRSTVLCADETNNNNNNHSATTTATGLGAPTSSKAAPANGAQVRNNTFDTSSSSHYLDTSITNPPPPPPLINTHMANLSLSSSTFDNRTQSNSPDTMLQGQDVDQQLYSNVNPMMSSSIGSTLRFSVVMGHV</sequence>
<evidence type="ECO:0000259" key="2">
    <source>
        <dbReference type="PROSITE" id="PS50097"/>
    </source>
</evidence>
<proteinExistence type="predicted"/>
<feature type="region of interest" description="Disordered" evidence="1">
    <location>
        <begin position="696"/>
        <end position="743"/>
    </location>
</feature>
<gene>
    <name evidence="3" type="ORF">BCR42DRAFT_495274</name>
</gene>
<dbReference type="SMART" id="SM00225">
    <property type="entry name" value="BTB"/>
    <property type="match status" value="1"/>
</dbReference>
<keyword evidence="4" id="KW-1185">Reference proteome</keyword>
<evidence type="ECO:0000313" key="3">
    <source>
        <dbReference type="EMBL" id="ORZ09000.1"/>
    </source>
</evidence>
<dbReference type="PANTHER" id="PTHR47369:SF1">
    <property type="entry name" value="BTB_POZ DOMAIN-CONTAINING PROTEIN"/>
    <property type="match status" value="1"/>
</dbReference>
<feature type="compositionally biased region" description="Low complexity" evidence="1">
    <location>
        <begin position="346"/>
        <end position="365"/>
    </location>
</feature>
<dbReference type="Gene3D" id="3.30.710.10">
    <property type="entry name" value="Potassium Channel Kv1.1, Chain A"/>
    <property type="match status" value="1"/>
</dbReference>
<evidence type="ECO:0000313" key="4">
    <source>
        <dbReference type="Proteomes" id="UP000193560"/>
    </source>
</evidence>
<reference evidence="3 4" key="1">
    <citation type="submission" date="2016-07" db="EMBL/GenBank/DDBJ databases">
        <title>Pervasive Adenine N6-methylation of Active Genes in Fungi.</title>
        <authorList>
            <consortium name="DOE Joint Genome Institute"/>
            <person name="Mondo S.J."/>
            <person name="Dannebaum R.O."/>
            <person name="Kuo R.C."/>
            <person name="Labutti K."/>
            <person name="Haridas S."/>
            <person name="Kuo A."/>
            <person name="Salamov A."/>
            <person name="Ahrendt S.R."/>
            <person name="Lipzen A."/>
            <person name="Sullivan W."/>
            <person name="Andreopoulos W.B."/>
            <person name="Clum A."/>
            <person name="Lindquist E."/>
            <person name="Daum C."/>
            <person name="Ramamoorthy G.K."/>
            <person name="Gryganskyi A."/>
            <person name="Culley D."/>
            <person name="Magnuson J.K."/>
            <person name="James T.Y."/>
            <person name="O'Malley M.A."/>
            <person name="Stajich J.E."/>
            <person name="Spatafora J.W."/>
            <person name="Visel A."/>
            <person name="Grigoriev I.V."/>
        </authorList>
    </citation>
    <scope>NUCLEOTIDE SEQUENCE [LARGE SCALE GENOMIC DNA]</scope>
    <source>
        <strain evidence="3 4">NRRL 1336</strain>
    </source>
</reference>
<dbReference type="Pfam" id="PF00651">
    <property type="entry name" value="BTB"/>
    <property type="match status" value="1"/>
</dbReference>
<dbReference type="OrthoDB" id="6359943at2759"/>
<comment type="caution">
    <text evidence="3">The sequence shown here is derived from an EMBL/GenBank/DDBJ whole genome shotgun (WGS) entry which is preliminary data.</text>
</comment>
<feature type="region of interest" description="Disordered" evidence="1">
    <location>
        <begin position="607"/>
        <end position="630"/>
    </location>
</feature>
<feature type="compositionally biased region" description="Polar residues" evidence="1">
    <location>
        <begin position="725"/>
        <end position="743"/>
    </location>
</feature>
<dbReference type="SUPFAM" id="SSF54695">
    <property type="entry name" value="POZ domain"/>
    <property type="match status" value="1"/>
</dbReference>
<dbReference type="PROSITE" id="PS50097">
    <property type="entry name" value="BTB"/>
    <property type="match status" value="1"/>
</dbReference>
<dbReference type="Proteomes" id="UP000193560">
    <property type="component" value="Unassembled WGS sequence"/>
</dbReference>
<accession>A0A1X2I4I5</accession>
<feature type="compositionally biased region" description="Low complexity" evidence="1">
    <location>
        <begin position="505"/>
        <end position="519"/>
    </location>
</feature>
<feature type="region of interest" description="Disordered" evidence="1">
    <location>
        <begin position="344"/>
        <end position="377"/>
    </location>
</feature>
<dbReference type="InterPro" id="IPR011333">
    <property type="entry name" value="SKP1/BTB/POZ_sf"/>
</dbReference>
<organism evidence="3 4">
    <name type="scientific">Absidia repens</name>
    <dbReference type="NCBI Taxonomy" id="90262"/>
    <lineage>
        <taxon>Eukaryota</taxon>
        <taxon>Fungi</taxon>
        <taxon>Fungi incertae sedis</taxon>
        <taxon>Mucoromycota</taxon>
        <taxon>Mucoromycotina</taxon>
        <taxon>Mucoromycetes</taxon>
        <taxon>Mucorales</taxon>
        <taxon>Cunninghamellaceae</taxon>
        <taxon>Absidia</taxon>
    </lineage>
</organism>
<dbReference type="PANTHER" id="PTHR47369">
    <property type="entry name" value="BTB/POZ DOMAIN-CONTAINING PROTEIN"/>
    <property type="match status" value="1"/>
</dbReference>
<dbReference type="STRING" id="90262.A0A1X2I4I5"/>
<name>A0A1X2I4I5_9FUNG</name>
<feature type="compositionally biased region" description="Low complexity" evidence="1">
    <location>
        <begin position="527"/>
        <end position="536"/>
    </location>
</feature>